<dbReference type="Gene3D" id="2.60.120.260">
    <property type="entry name" value="Galactose-binding domain-like"/>
    <property type="match status" value="2"/>
</dbReference>
<dbReference type="OrthoDB" id="2563669at2759"/>
<comment type="caution">
    <text evidence="1">The sequence shown here is derived from an EMBL/GenBank/DDBJ whole genome shotgun (WGS) entry which is preliminary data.</text>
</comment>
<proteinExistence type="predicted"/>
<accession>A0A5M3MMU7</accession>
<keyword evidence="2" id="KW-1185">Reference proteome</keyword>
<dbReference type="EMBL" id="JH711579">
    <property type="protein sequence ID" value="EIW80356.1"/>
    <property type="molecule type" value="Genomic_DNA"/>
</dbReference>
<organism evidence="1 2">
    <name type="scientific">Coniophora puteana (strain RWD-64-598)</name>
    <name type="common">Brown rot fungus</name>
    <dbReference type="NCBI Taxonomy" id="741705"/>
    <lineage>
        <taxon>Eukaryota</taxon>
        <taxon>Fungi</taxon>
        <taxon>Dikarya</taxon>
        <taxon>Basidiomycota</taxon>
        <taxon>Agaricomycotina</taxon>
        <taxon>Agaricomycetes</taxon>
        <taxon>Agaricomycetidae</taxon>
        <taxon>Boletales</taxon>
        <taxon>Coniophorineae</taxon>
        <taxon>Coniophoraceae</taxon>
        <taxon>Coniophora</taxon>
    </lineage>
</organism>
<dbReference type="OMA" id="GMHSITI"/>
<sequence length="272" mass="29377">MPTAFVLLDDQSPLITYDDTWAYGYSWGDDTISYYYRGTFTVSAQPNAQSATFSLNGTGVAVYGSQRFNHGEYSVSVDGQTNTADGYSSTNAFQKALFTQSGLQQGMHSITITNTGSGNKTDFDVDFVTWEFEVGDDSQGLLSVQVQDTDPSFDYQPASAWSDSPSQAYMYNNGSAHATSVDGASVTLTFTASDVINLYGTAGPSNGFYSVSMDGVAGDTYNATRYLTSYQNIIYHANNLGPGEHKLTVTSQPQAGGQYLNIDYAEVMVLTK</sequence>
<dbReference type="Proteomes" id="UP000053558">
    <property type="component" value="Unassembled WGS sequence"/>
</dbReference>
<gene>
    <name evidence="1" type="ORF">CONPUDRAFT_56946</name>
</gene>
<dbReference type="KEGG" id="cput:CONPUDRAFT_56946"/>
<protein>
    <submittedName>
        <fullName evidence="1">Uncharacterized protein</fullName>
    </submittedName>
</protein>
<reference evidence="2" key="1">
    <citation type="journal article" date="2012" name="Science">
        <title>The Paleozoic origin of enzymatic lignin decomposition reconstructed from 31 fungal genomes.</title>
        <authorList>
            <person name="Floudas D."/>
            <person name="Binder M."/>
            <person name="Riley R."/>
            <person name="Barry K."/>
            <person name="Blanchette R.A."/>
            <person name="Henrissat B."/>
            <person name="Martinez A.T."/>
            <person name="Otillar R."/>
            <person name="Spatafora J.W."/>
            <person name="Yadav J.S."/>
            <person name="Aerts A."/>
            <person name="Benoit I."/>
            <person name="Boyd A."/>
            <person name="Carlson A."/>
            <person name="Copeland A."/>
            <person name="Coutinho P.M."/>
            <person name="de Vries R.P."/>
            <person name="Ferreira P."/>
            <person name="Findley K."/>
            <person name="Foster B."/>
            <person name="Gaskell J."/>
            <person name="Glotzer D."/>
            <person name="Gorecki P."/>
            <person name="Heitman J."/>
            <person name="Hesse C."/>
            <person name="Hori C."/>
            <person name="Igarashi K."/>
            <person name="Jurgens J.A."/>
            <person name="Kallen N."/>
            <person name="Kersten P."/>
            <person name="Kohler A."/>
            <person name="Kuees U."/>
            <person name="Kumar T.K.A."/>
            <person name="Kuo A."/>
            <person name="LaButti K."/>
            <person name="Larrondo L.F."/>
            <person name="Lindquist E."/>
            <person name="Ling A."/>
            <person name="Lombard V."/>
            <person name="Lucas S."/>
            <person name="Lundell T."/>
            <person name="Martin R."/>
            <person name="McLaughlin D.J."/>
            <person name="Morgenstern I."/>
            <person name="Morin E."/>
            <person name="Murat C."/>
            <person name="Nagy L.G."/>
            <person name="Nolan M."/>
            <person name="Ohm R.A."/>
            <person name="Patyshakuliyeva A."/>
            <person name="Rokas A."/>
            <person name="Ruiz-Duenas F.J."/>
            <person name="Sabat G."/>
            <person name="Salamov A."/>
            <person name="Samejima M."/>
            <person name="Schmutz J."/>
            <person name="Slot J.C."/>
            <person name="St John F."/>
            <person name="Stenlid J."/>
            <person name="Sun H."/>
            <person name="Sun S."/>
            <person name="Syed K."/>
            <person name="Tsang A."/>
            <person name="Wiebenga A."/>
            <person name="Young D."/>
            <person name="Pisabarro A."/>
            <person name="Eastwood D.C."/>
            <person name="Martin F."/>
            <person name="Cullen D."/>
            <person name="Grigoriev I.V."/>
            <person name="Hibbett D.S."/>
        </authorList>
    </citation>
    <scope>NUCLEOTIDE SEQUENCE [LARGE SCALE GENOMIC DNA]</scope>
    <source>
        <strain evidence="2">RWD-64-598 SS2</strain>
    </source>
</reference>
<evidence type="ECO:0000313" key="2">
    <source>
        <dbReference type="Proteomes" id="UP000053558"/>
    </source>
</evidence>
<name>A0A5M3MMU7_CONPW</name>
<evidence type="ECO:0000313" key="1">
    <source>
        <dbReference type="EMBL" id="EIW80356.1"/>
    </source>
</evidence>
<dbReference type="RefSeq" id="XP_007769008.1">
    <property type="nucleotide sequence ID" value="XM_007770818.1"/>
</dbReference>
<dbReference type="GeneID" id="19207840"/>
<dbReference type="AlphaFoldDB" id="A0A5M3MMU7"/>